<keyword evidence="8" id="KW-0472">Membrane</keyword>
<evidence type="ECO:0000256" key="5">
    <source>
        <dbReference type="ARBA" id="ARBA00022679"/>
    </source>
</evidence>
<keyword evidence="8" id="KW-1133">Transmembrane helix</keyword>
<dbReference type="PRINTS" id="PR00344">
    <property type="entry name" value="BCTRLSENSOR"/>
</dbReference>
<dbReference type="Gene3D" id="1.10.287.130">
    <property type="match status" value="1"/>
</dbReference>
<comment type="catalytic activity">
    <reaction evidence="1">
        <text>ATP + protein L-histidine = ADP + protein N-phospho-L-histidine.</text>
        <dbReference type="EC" id="2.7.13.3"/>
    </reaction>
</comment>
<dbReference type="PROSITE" id="PS50885">
    <property type="entry name" value="HAMP"/>
    <property type="match status" value="1"/>
</dbReference>
<dbReference type="GO" id="GO:0016020">
    <property type="term" value="C:membrane"/>
    <property type="evidence" value="ECO:0007669"/>
    <property type="project" value="UniProtKB-SubCell"/>
</dbReference>
<dbReference type="Gene3D" id="6.10.340.10">
    <property type="match status" value="1"/>
</dbReference>
<dbReference type="InterPro" id="IPR050736">
    <property type="entry name" value="Sensor_HK_Regulatory"/>
</dbReference>
<gene>
    <name evidence="11" type="ORF">A2319_00640</name>
</gene>
<accession>A0A1G2BA85</accession>
<dbReference type="EC" id="2.7.13.3" evidence="3"/>
<dbReference type="PANTHER" id="PTHR43711:SF1">
    <property type="entry name" value="HISTIDINE KINASE 1"/>
    <property type="match status" value="1"/>
</dbReference>
<dbReference type="InterPro" id="IPR036097">
    <property type="entry name" value="HisK_dim/P_sf"/>
</dbReference>
<organism evidence="11 12">
    <name type="scientific">Candidatus Kerfeldbacteria bacterium RIFOXYB2_FULL_38_14</name>
    <dbReference type="NCBI Taxonomy" id="1798547"/>
    <lineage>
        <taxon>Bacteria</taxon>
        <taxon>Candidatus Kerfeldiibacteriota</taxon>
    </lineage>
</organism>
<keyword evidence="5" id="KW-0808">Transferase</keyword>
<evidence type="ECO:0000256" key="7">
    <source>
        <dbReference type="ARBA" id="ARBA00023012"/>
    </source>
</evidence>
<keyword evidence="7" id="KW-0902">Two-component regulatory system</keyword>
<proteinExistence type="predicted"/>
<dbReference type="InterPro" id="IPR003594">
    <property type="entry name" value="HATPase_dom"/>
</dbReference>
<dbReference type="PANTHER" id="PTHR43711">
    <property type="entry name" value="TWO-COMPONENT HISTIDINE KINASE"/>
    <property type="match status" value="1"/>
</dbReference>
<dbReference type="InterPro" id="IPR036890">
    <property type="entry name" value="HATPase_C_sf"/>
</dbReference>
<keyword evidence="4" id="KW-0597">Phosphoprotein</keyword>
<dbReference type="Pfam" id="PF00672">
    <property type="entry name" value="HAMP"/>
    <property type="match status" value="1"/>
</dbReference>
<evidence type="ECO:0000256" key="2">
    <source>
        <dbReference type="ARBA" id="ARBA00004370"/>
    </source>
</evidence>
<feature type="transmembrane region" description="Helical" evidence="8">
    <location>
        <begin position="191"/>
        <end position="212"/>
    </location>
</feature>
<dbReference type="SUPFAM" id="SSF47384">
    <property type="entry name" value="Homodimeric domain of signal transducing histidine kinase"/>
    <property type="match status" value="1"/>
</dbReference>
<dbReference type="Gene3D" id="3.30.565.10">
    <property type="entry name" value="Histidine kinase-like ATPase, C-terminal domain"/>
    <property type="match status" value="1"/>
</dbReference>
<evidence type="ECO:0000313" key="12">
    <source>
        <dbReference type="Proteomes" id="UP000176420"/>
    </source>
</evidence>
<dbReference type="InterPro" id="IPR003660">
    <property type="entry name" value="HAMP_dom"/>
</dbReference>
<evidence type="ECO:0000256" key="6">
    <source>
        <dbReference type="ARBA" id="ARBA00022777"/>
    </source>
</evidence>
<sequence>MSIAIVESLKNLKFKHKIFLILAILFILIINLGFLNISSVLNIQTDTQKIADSLIPRLIHTSAVKDNINLSILAAYDYVQNGDKDSKAQYKTYIKKAVGAEVKLFKASSSEADFEFTTLFETQINDIYASLEDLIRAFETGESPEQLQNQLQNVSAKRDVFANFLNEQIEQKTQDSSLQERLQTQKRVQQTIAIVIGIGILTLVTLIFIYIFTNRTITKPLEKLTKVARSITAGKYQVVDIDNNDELGVFAETFNTMIQKMRAVQESLQIELAKTKQLDKQKSEFLSIAAHELRTPISGMKWLLDMTVAGDFGKIDTDAKEQLQKGIENINRMVVIINNLLEVAEIEAEQLQYKFEKINLKKLVKDLADHFEHAAAARKIKLKVLLEKIPNITIPADISKLFIALSNIVDNALKYTPENGVVTITAEQDVNEIMIKVADTGLGIPLEEQARVFSKLYRGSNVEALNQIGSGLGLYIAYQIIRKHEGDITFVSAPKQGTTFTVSLPLE</sequence>
<dbReference type="InterPro" id="IPR005467">
    <property type="entry name" value="His_kinase_dom"/>
</dbReference>
<evidence type="ECO:0000313" key="11">
    <source>
        <dbReference type="EMBL" id="OGY86061.1"/>
    </source>
</evidence>
<dbReference type="InterPro" id="IPR003661">
    <property type="entry name" value="HisK_dim/P_dom"/>
</dbReference>
<evidence type="ECO:0000259" key="9">
    <source>
        <dbReference type="PROSITE" id="PS50109"/>
    </source>
</evidence>
<comment type="subcellular location">
    <subcellularLocation>
        <location evidence="2">Membrane</location>
    </subcellularLocation>
</comment>
<evidence type="ECO:0000256" key="8">
    <source>
        <dbReference type="SAM" id="Phobius"/>
    </source>
</evidence>
<feature type="domain" description="HAMP" evidence="10">
    <location>
        <begin position="215"/>
        <end position="266"/>
    </location>
</feature>
<evidence type="ECO:0000256" key="1">
    <source>
        <dbReference type="ARBA" id="ARBA00000085"/>
    </source>
</evidence>
<dbReference type="EMBL" id="MHKI01000026">
    <property type="protein sequence ID" value="OGY86061.1"/>
    <property type="molecule type" value="Genomic_DNA"/>
</dbReference>
<comment type="caution">
    <text evidence="11">The sequence shown here is derived from an EMBL/GenBank/DDBJ whole genome shotgun (WGS) entry which is preliminary data.</text>
</comment>
<dbReference type="Proteomes" id="UP000176420">
    <property type="component" value="Unassembled WGS sequence"/>
</dbReference>
<name>A0A1G2BA85_9BACT</name>
<keyword evidence="6" id="KW-0418">Kinase</keyword>
<dbReference type="GO" id="GO:0000155">
    <property type="term" value="F:phosphorelay sensor kinase activity"/>
    <property type="evidence" value="ECO:0007669"/>
    <property type="project" value="InterPro"/>
</dbReference>
<dbReference type="CDD" id="cd06225">
    <property type="entry name" value="HAMP"/>
    <property type="match status" value="1"/>
</dbReference>
<dbReference type="SMART" id="SM00304">
    <property type="entry name" value="HAMP"/>
    <property type="match status" value="1"/>
</dbReference>
<keyword evidence="8" id="KW-0812">Transmembrane</keyword>
<evidence type="ECO:0000256" key="3">
    <source>
        <dbReference type="ARBA" id="ARBA00012438"/>
    </source>
</evidence>
<dbReference type="SUPFAM" id="SSF55874">
    <property type="entry name" value="ATPase domain of HSP90 chaperone/DNA topoisomerase II/histidine kinase"/>
    <property type="match status" value="1"/>
</dbReference>
<feature type="transmembrane region" description="Helical" evidence="8">
    <location>
        <begin position="18"/>
        <end position="41"/>
    </location>
</feature>
<dbReference type="PROSITE" id="PS50109">
    <property type="entry name" value="HIS_KIN"/>
    <property type="match status" value="1"/>
</dbReference>
<dbReference type="InterPro" id="IPR004358">
    <property type="entry name" value="Sig_transdc_His_kin-like_C"/>
</dbReference>
<dbReference type="FunFam" id="3.30.565.10:FF:000006">
    <property type="entry name" value="Sensor histidine kinase WalK"/>
    <property type="match status" value="1"/>
</dbReference>
<protein>
    <recommendedName>
        <fullName evidence="3">histidine kinase</fullName>
        <ecNumber evidence="3">2.7.13.3</ecNumber>
    </recommendedName>
</protein>
<evidence type="ECO:0000259" key="10">
    <source>
        <dbReference type="PROSITE" id="PS50885"/>
    </source>
</evidence>
<dbReference type="Pfam" id="PF02518">
    <property type="entry name" value="HATPase_c"/>
    <property type="match status" value="1"/>
</dbReference>
<dbReference type="CDD" id="cd00075">
    <property type="entry name" value="HATPase"/>
    <property type="match status" value="1"/>
</dbReference>
<dbReference type="CDD" id="cd00082">
    <property type="entry name" value="HisKA"/>
    <property type="match status" value="1"/>
</dbReference>
<feature type="domain" description="Histidine kinase" evidence="9">
    <location>
        <begin position="288"/>
        <end position="507"/>
    </location>
</feature>
<dbReference type="SMART" id="SM00387">
    <property type="entry name" value="HATPase_c"/>
    <property type="match status" value="1"/>
</dbReference>
<dbReference type="SUPFAM" id="SSF158472">
    <property type="entry name" value="HAMP domain-like"/>
    <property type="match status" value="1"/>
</dbReference>
<dbReference type="AlphaFoldDB" id="A0A1G2BA85"/>
<reference evidence="11 12" key="1">
    <citation type="journal article" date="2016" name="Nat. Commun.">
        <title>Thousands of microbial genomes shed light on interconnected biogeochemical processes in an aquifer system.</title>
        <authorList>
            <person name="Anantharaman K."/>
            <person name="Brown C.T."/>
            <person name="Hug L.A."/>
            <person name="Sharon I."/>
            <person name="Castelle C.J."/>
            <person name="Probst A.J."/>
            <person name="Thomas B.C."/>
            <person name="Singh A."/>
            <person name="Wilkins M.J."/>
            <person name="Karaoz U."/>
            <person name="Brodie E.L."/>
            <person name="Williams K.H."/>
            <person name="Hubbard S.S."/>
            <person name="Banfield J.F."/>
        </authorList>
    </citation>
    <scope>NUCLEOTIDE SEQUENCE [LARGE SCALE GENOMIC DNA]</scope>
</reference>
<dbReference type="Pfam" id="PF00512">
    <property type="entry name" value="HisKA"/>
    <property type="match status" value="1"/>
</dbReference>
<dbReference type="SMART" id="SM00388">
    <property type="entry name" value="HisKA"/>
    <property type="match status" value="1"/>
</dbReference>
<evidence type="ECO:0000256" key="4">
    <source>
        <dbReference type="ARBA" id="ARBA00022553"/>
    </source>
</evidence>